<evidence type="ECO:0000259" key="14">
    <source>
        <dbReference type="Pfam" id="PF07715"/>
    </source>
</evidence>
<feature type="domain" description="TonB-dependent receptor plug" evidence="14">
    <location>
        <begin position="45"/>
        <end position="152"/>
    </location>
</feature>
<dbReference type="InterPro" id="IPR037066">
    <property type="entry name" value="Plug_dom_sf"/>
</dbReference>
<evidence type="ECO:0000256" key="12">
    <source>
        <dbReference type="SAM" id="SignalP"/>
    </source>
</evidence>
<dbReference type="CDD" id="cd01347">
    <property type="entry name" value="ligand_gated_channel"/>
    <property type="match status" value="1"/>
</dbReference>
<keyword evidence="2 10" id="KW-0813">Transport</keyword>
<evidence type="ECO:0000256" key="4">
    <source>
        <dbReference type="ARBA" id="ARBA00022692"/>
    </source>
</evidence>
<dbReference type="EMBL" id="SSTI01000011">
    <property type="protein sequence ID" value="THG38468.1"/>
    <property type="molecule type" value="Genomic_DNA"/>
</dbReference>
<evidence type="ECO:0000256" key="8">
    <source>
        <dbReference type="ARBA" id="ARBA00023136"/>
    </source>
</evidence>
<proteinExistence type="inferred from homology"/>
<evidence type="ECO:0000256" key="9">
    <source>
        <dbReference type="ARBA" id="ARBA00023237"/>
    </source>
</evidence>
<keyword evidence="7 11" id="KW-0798">TonB box</keyword>
<evidence type="ECO:0000313" key="16">
    <source>
        <dbReference type="Proteomes" id="UP000308038"/>
    </source>
</evidence>
<evidence type="ECO:0000256" key="5">
    <source>
        <dbReference type="ARBA" id="ARBA00022729"/>
    </source>
</evidence>
<evidence type="ECO:0000256" key="6">
    <source>
        <dbReference type="ARBA" id="ARBA00023065"/>
    </source>
</evidence>
<feature type="signal peptide" evidence="12">
    <location>
        <begin position="1"/>
        <end position="20"/>
    </location>
</feature>
<comment type="similarity">
    <text evidence="10 11">Belongs to the TonB-dependent receptor family.</text>
</comment>
<feature type="chain" id="PRO_5045660488" evidence="12">
    <location>
        <begin position="21"/>
        <end position="619"/>
    </location>
</feature>
<comment type="caution">
    <text evidence="15">The sequence shown here is derived from an EMBL/GenBank/DDBJ whole genome shotgun (WGS) entry which is preliminary data.</text>
</comment>
<evidence type="ECO:0000256" key="11">
    <source>
        <dbReference type="RuleBase" id="RU003357"/>
    </source>
</evidence>
<dbReference type="InterPro" id="IPR000531">
    <property type="entry name" value="Beta-barrel_TonB"/>
</dbReference>
<comment type="subcellular location">
    <subcellularLocation>
        <location evidence="1 10">Cell outer membrane</location>
        <topology evidence="1 10">Multi-pass membrane protein</topology>
    </subcellularLocation>
</comment>
<keyword evidence="16" id="KW-1185">Reference proteome</keyword>
<organism evidence="15 16">
    <name type="scientific">Sphingomonas olei</name>
    <dbReference type="NCBI Taxonomy" id="1886787"/>
    <lineage>
        <taxon>Bacteria</taxon>
        <taxon>Pseudomonadati</taxon>
        <taxon>Pseudomonadota</taxon>
        <taxon>Alphaproteobacteria</taxon>
        <taxon>Sphingomonadales</taxon>
        <taxon>Sphingomonadaceae</taxon>
        <taxon>Sphingomonas</taxon>
    </lineage>
</organism>
<keyword evidence="15" id="KW-0675">Receptor</keyword>
<reference evidence="15 16" key="1">
    <citation type="submission" date="2019-04" db="EMBL/GenBank/DDBJ databases">
        <title>Microbes associate with the intestines of laboratory mice.</title>
        <authorList>
            <person name="Navarre W."/>
            <person name="Wong E."/>
            <person name="Huang K.C."/>
            <person name="Tropini C."/>
            <person name="Ng K."/>
            <person name="Yu B."/>
        </authorList>
    </citation>
    <scope>NUCLEOTIDE SEQUENCE [LARGE SCALE GENOMIC DNA]</scope>
    <source>
        <strain evidence="15 16">NM83_B4-11</strain>
    </source>
</reference>
<evidence type="ECO:0000313" key="15">
    <source>
        <dbReference type="EMBL" id="THG38468.1"/>
    </source>
</evidence>
<evidence type="ECO:0000259" key="13">
    <source>
        <dbReference type="Pfam" id="PF00593"/>
    </source>
</evidence>
<evidence type="ECO:0000256" key="2">
    <source>
        <dbReference type="ARBA" id="ARBA00022448"/>
    </source>
</evidence>
<dbReference type="InterPro" id="IPR012910">
    <property type="entry name" value="Plug_dom"/>
</dbReference>
<keyword evidence="9 10" id="KW-0998">Cell outer membrane</keyword>
<keyword evidence="3 10" id="KW-1134">Transmembrane beta strand</keyword>
<dbReference type="PROSITE" id="PS52016">
    <property type="entry name" value="TONB_DEPENDENT_REC_3"/>
    <property type="match status" value="1"/>
</dbReference>
<evidence type="ECO:0000256" key="7">
    <source>
        <dbReference type="ARBA" id="ARBA00023077"/>
    </source>
</evidence>
<dbReference type="SUPFAM" id="SSF56935">
    <property type="entry name" value="Porins"/>
    <property type="match status" value="1"/>
</dbReference>
<dbReference type="Pfam" id="PF07715">
    <property type="entry name" value="Plug"/>
    <property type="match status" value="1"/>
</dbReference>
<keyword evidence="8 10" id="KW-0472">Membrane</keyword>
<dbReference type="PANTHER" id="PTHR30069:SF53">
    <property type="entry name" value="COLICIN I RECEPTOR-RELATED"/>
    <property type="match status" value="1"/>
</dbReference>
<evidence type="ECO:0000256" key="10">
    <source>
        <dbReference type="PROSITE-ProRule" id="PRU01360"/>
    </source>
</evidence>
<dbReference type="RefSeq" id="WP_136452108.1">
    <property type="nucleotide sequence ID" value="NZ_SSTI01000011.1"/>
</dbReference>
<keyword evidence="5 12" id="KW-0732">Signal</keyword>
<accession>A0ABY2QEW1</accession>
<dbReference type="Proteomes" id="UP000308038">
    <property type="component" value="Unassembled WGS sequence"/>
</dbReference>
<dbReference type="InterPro" id="IPR039426">
    <property type="entry name" value="TonB-dep_rcpt-like"/>
</dbReference>
<evidence type="ECO:0000256" key="3">
    <source>
        <dbReference type="ARBA" id="ARBA00022452"/>
    </source>
</evidence>
<dbReference type="Pfam" id="PF00593">
    <property type="entry name" value="TonB_dep_Rec_b-barrel"/>
    <property type="match status" value="1"/>
</dbReference>
<dbReference type="Gene3D" id="2.170.130.10">
    <property type="entry name" value="TonB-dependent receptor, plug domain"/>
    <property type="match status" value="1"/>
</dbReference>
<sequence length="619" mass="66613">MKTIQWLAASATLIAAPALAQEGAQEAPPRGDIVVTASGVPQDVDTTGQAVTIIDRETIEQRQTVMLSDLLQTTPGVTMTRNGGVGTVNYVRIRGAEADQTLTLIDGVRVNDPSSPGGAFDFANLLTASVERVEVVRGPNSVPWGSQAIGGVVNVITQAPTQQLRARGNVEYGAMDTLFASGGITGGSGIVTGALTGGYLRTDGISAYDRGTERDGYRQYGASGRVEVAFAPNIRLDLRGYWADSRTDLDGFPAPAFAFADTREYSTAQELYGYAGLNADLLDGRFRNVLAFQIADIDRDNYDPDVGATPLFLSRGRSERYTYKGDLQATDQIRVVLGAEHETTRLADGTDRFSRGTTSVWGEVILTPVAGLAITGGVRHDDDDAFGGRTTFAANAAYTLPTGTTLRASYAEGFKAPTLYQLYAPFYGTPTLDAETAKSWDAGIEQRLIDDRLVASATYFSRHTRNQIDFDALTFTYSNIARTRAKGAEFALLMRPVDRFTINAAYTHVDSENRSAGLVGNDLARRPADSVSVSADYRFPFGLALGATVLTVGDSFDDAANRVRLDGYTLANLRVELPLNDRLSIYGRVENVFDADYRVVASYGTIGRAAYGGLRVKLD</sequence>
<keyword evidence="6" id="KW-0406">Ion transport</keyword>
<feature type="domain" description="TonB-dependent receptor-like beta-barrel" evidence="13">
    <location>
        <begin position="180"/>
        <end position="592"/>
    </location>
</feature>
<dbReference type="PANTHER" id="PTHR30069">
    <property type="entry name" value="TONB-DEPENDENT OUTER MEMBRANE RECEPTOR"/>
    <property type="match status" value="1"/>
</dbReference>
<evidence type="ECO:0000256" key="1">
    <source>
        <dbReference type="ARBA" id="ARBA00004571"/>
    </source>
</evidence>
<gene>
    <name evidence="15" type="ORF">E5988_14250</name>
</gene>
<dbReference type="Gene3D" id="2.40.170.20">
    <property type="entry name" value="TonB-dependent receptor, beta-barrel domain"/>
    <property type="match status" value="1"/>
</dbReference>
<name>A0ABY2QEW1_9SPHN</name>
<protein>
    <submittedName>
        <fullName evidence="15">TonB-dependent receptor</fullName>
    </submittedName>
</protein>
<dbReference type="InterPro" id="IPR036942">
    <property type="entry name" value="Beta-barrel_TonB_sf"/>
</dbReference>
<keyword evidence="4 10" id="KW-0812">Transmembrane</keyword>